<evidence type="ECO:0000313" key="1">
    <source>
        <dbReference type="EMBL" id="WQQ26342.1"/>
    </source>
</evidence>
<dbReference type="InterPro" id="IPR052924">
    <property type="entry name" value="OsmC/Ohr_hydroprdx_reductase"/>
</dbReference>
<dbReference type="InterPro" id="IPR015946">
    <property type="entry name" value="KH_dom-like_a/b"/>
</dbReference>
<dbReference type="RefSeq" id="WP_322454536.1">
    <property type="nucleotide sequence ID" value="NZ_CP141059.1"/>
</dbReference>
<proteinExistence type="predicted"/>
<sequence length="188" mass="20028">MTTTADNPLRNGVDTAALFATIDAVRADPELAKFRFRATNRWVSGTHNESTIHGFYGAKQDMDHRVASTFAADHPAVLVGEDNGPTPTEYLLHSLAACLVSGLANIAAARGVNLSEVAATVEGDIDLLGILGLSDEVRNGFGQIRVSFTLRGDEPEKLRAVVEQARRRSAVYDVLTNGVPVAIEVDAG</sequence>
<dbReference type="EC" id="1.11.1.-" evidence="1"/>
<dbReference type="PANTHER" id="PTHR35368">
    <property type="entry name" value="HYDROPEROXIDE REDUCTASE"/>
    <property type="match status" value="1"/>
</dbReference>
<accession>A0ABZ0ZRT6</accession>
<name>A0ABZ0ZRT6_9ACTN</name>
<organism evidence="1 2">
    <name type="scientific">Nocardioides bizhenqiangii</name>
    <dbReference type="NCBI Taxonomy" id="3095076"/>
    <lineage>
        <taxon>Bacteria</taxon>
        <taxon>Bacillati</taxon>
        <taxon>Actinomycetota</taxon>
        <taxon>Actinomycetes</taxon>
        <taxon>Propionibacteriales</taxon>
        <taxon>Nocardioidaceae</taxon>
        <taxon>Nocardioides</taxon>
    </lineage>
</organism>
<evidence type="ECO:0000313" key="2">
    <source>
        <dbReference type="Proteomes" id="UP001327225"/>
    </source>
</evidence>
<dbReference type="GO" id="GO:0004601">
    <property type="term" value="F:peroxidase activity"/>
    <property type="evidence" value="ECO:0007669"/>
    <property type="project" value="UniProtKB-KW"/>
</dbReference>
<dbReference type="Proteomes" id="UP001327225">
    <property type="component" value="Chromosome"/>
</dbReference>
<dbReference type="EMBL" id="CP141059">
    <property type="protein sequence ID" value="WQQ26342.1"/>
    <property type="molecule type" value="Genomic_DNA"/>
</dbReference>
<dbReference type="Pfam" id="PF02566">
    <property type="entry name" value="OsmC"/>
    <property type="match status" value="1"/>
</dbReference>
<dbReference type="InterPro" id="IPR036102">
    <property type="entry name" value="OsmC/Ohrsf"/>
</dbReference>
<dbReference type="SUPFAM" id="SSF82784">
    <property type="entry name" value="OsmC-like"/>
    <property type="match status" value="1"/>
</dbReference>
<dbReference type="PANTHER" id="PTHR35368:SF1">
    <property type="entry name" value="HYDROPEROXIDE REDUCTASE"/>
    <property type="match status" value="1"/>
</dbReference>
<protein>
    <submittedName>
        <fullName evidence="1">OsmC family protein</fullName>
        <ecNumber evidence="1">1.11.1.-</ecNumber>
    </submittedName>
</protein>
<reference evidence="2" key="1">
    <citation type="submission" date="2023-12" db="EMBL/GenBank/DDBJ databases">
        <title>Novel species in genus Nocardioides.</title>
        <authorList>
            <person name="Zhou H."/>
        </authorList>
    </citation>
    <scope>NUCLEOTIDE SEQUENCE [LARGE SCALE GENOMIC DNA]</scope>
    <source>
        <strain evidence="2">HM61</strain>
    </source>
</reference>
<keyword evidence="2" id="KW-1185">Reference proteome</keyword>
<dbReference type="Gene3D" id="3.30.300.20">
    <property type="match status" value="1"/>
</dbReference>
<dbReference type="InterPro" id="IPR003718">
    <property type="entry name" value="OsmC/Ohr_fam"/>
</dbReference>
<gene>
    <name evidence="1" type="ORF">SHK19_20575</name>
</gene>
<keyword evidence="1" id="KW-0560">Oxidoreductase</keyword>
<keyword evidence="1" id="KW-0575">Peroxidase</keyword>